<feature type="signal peptide" evidence="1">
    <location>
        <begin position="1"/>
        <end position="28"/>
    </location>
</feature>
<dbReference type="RefSeq" id="WP_011758812.1">
    <property type="nucleotide sequence ID" value="NC_008700.1"/>
</dbReference>
<keyword evidence="3" id="KW-1185">Reference proteome</keyword>
<protein>
    <recommendedName>
        <fullName evidence="4">Lipoprotein</fullName>
    </recommendedName>
</protein>
<dbReference type="Proteomes" id="UP000009175">
    <property type="component" value="Chromosome"/>
</dbReference>
<dbReference type="EMBL" id="CP000507">
    <property type="protein sequence ID" value="ABL98902.1"/>
    <property type="molecule type" value="Genomic_DNA"/>
</dbReference>
<feature type="chain" id="PRO_5002636347" description="Lipoprotein" evidence="1">
    <location>
        <begin position="29"/>
        <end position="183"/>
    </location>
</feature>
<accession>A1S3E6</accession>
<evidence type="ECO:0000256" key="1">
    <source>
        <dbReference type="SAM" id="SignalP"/>
    </source>
</evidence>
<name>A1S3E6_SHEAM</name>
<dbReference type="AlphaFoldDB" id="A1S3E6"/>
<dbReference type="OrthoDB" id="4760845at2"/>
<dbReference type="HOGENOM" id="CLU_098121_0_0_6"/>
<evidence type="ECO:0008006" key="4">
    <source>
        <dbReference type="Google" id="ProtNLM"/>
    </source>
</evidence>
<evidence type="ECO:0000313" key="3">
    <source>
        <dbReference type="Proteomes" id="UP000009175"/>
    </source>
</evidence>
<dbReference type="eggNOG" id="ENOG502ZC6I">
    <property type="taxonomic scope" value="Bacteria"/>
</dbReference>
<organism evidence="2 3">
    <name type="scientific">Shewanella amazonensis (strain ATCC BAA-1098 / SB2B)</name>
    <dbReference type="NCBI Taxonomy" id="326297"/>
    <lineage>
        <taxon>Bacteria</taxon>
        <taxon>Pseudomonadati</taxon>
        <taxon>Pseudomonadota</taxon>
        <taxon>Gammaproteobacteria</taxon>
        <taxon>Alteromonadales</taxon>
        <taxon>Shewanellaceae</taxon>
        <taxon>Shewanella</taxon>
    </lineage>
</organism>
<evidence type="ECO:0000313" key="2">
    <source>
        <dbReference type="EMBL" id="ABL98902.1"/>
    </source>
</evidence>
<dbReference type="KEGG" id="saz:Sama_0694"/>
<reference evidence="2 3" key="1">
    <citation type="submission" date="2006-12" db="EMBL/GenBank/DDBJ databases">
        <title>Complete sequence of Shewanella amazonensis SB2B.</title>
        <authorList>
            <consortium name="US DOE Joint Genome Institute"/>
            <person name="Copeland A."/>
            <person name="Lucas S."/>
            <person name="Lapidus A."/>
            <person name="Barry K."/>
            <person name="Detter J.C."/>
            <person name="Glavina del Rio T."/>
            <person name="Hammon N."/>
            <person name="Israni S."/>
            <person name="Dalin E."/>
            <person name="Tice H."/>
            <person name="Pitluck S."/>
            <person name="Munk A.C."/>
            <person name="Brettin T."/>
            <person name="Bruce D."/>
            <person name="Han C."/>
            <person name="Tapia R."/>
            <person name="Gilna P."/>
            <person name="Schmutz J."/>
            <person name="Larimer F."/>
            <person name="Land M."/>
            <person name="Hauser L."/>
            <person name="Kyrpides N."/>
            <person name="Mikhailova N."/>
            <person name="Fredrickson J."/>
            <person name="Richardson P."/>
        </authorList>
    </citation>
    <scope>NUCLEOTIDE SEQUENCE [LARGE SCALE GENOMIC DNA]</scope>
    <source>
        <strain evidence="3">ATCC BAA-1098 / SB2B</strain>
    </source>
</reference>
<sequence length="183" mass="19734">MTKKNPLLRALPCALGLAMAGAVAPLYASDTQALLDDALSAAPPTLRDKVTVMDWQHNVLQQGSSNYTCFPTPPSLQGKAPMCMDGPWMMWADAWSNKKPFQAKSIGISYMLAGDGGASNTDPFAEGKTEDNQWIVEGPHLMIITPDAALLDSLPTDPYEGGPYVMWKGTPYAHIMVPVGPRK</sequence>
<keyword evidence="1" id="KW-0732">Signal</keyword>
<gene>
    <name evidence="2" type="ordered locus">Sama_0694</name>
</gene>
<dbReference type="STRING" id="326297.Sama_0694"/>
<proteinExistence type="predicted"/>